<protein>
    <submittedName>
        <fullName evidence="2">Uncharacterized protein</fullName>
    </submittedName>
</protein>
<keyword evidence="3" id="KW-1185">Reference proteome</keyword>
<organism evidence="2 3">
    <name type="scientific">Caerostris extrusa</name>
    <name type="common">Bark spider</name>
    <name type="synonym">Caerostris bankana</name>
    <dbReference type="NCBI Taxonomy" id="172846"/>
    <lineage>
        <taxon>Eukaryota</taxon>
        <taxon>Metazoa</taxon>
        <taxon>Ecdysozoa</taxon>
        <taxon>Arthropoda</taxon>
        <taxon>Chelicerata</taxon>
        <taxon>Arachnida</taxon>
        <taxon>Araneae</taxon>
        <taxon>Araneomorphae</taxon>
        <taxon>Entelegynae</taxon>
        <taxon>Araneoidea</taxon>
        <taxon>Araneidae</taxon>
        <taxon>Caerostris</taxon>
    </lineage>
</organism>
<evidence type="ECO:0000256" key="1">
    <source>
        <dbReference type="SAM" id="MobiDB-lite"/>
    </source>
</evidence>
<evidence type="ECO:0000313" key="2">
    <source>
        <dbReference type="EMBL" id="GIY58864.1"/>
    </source>
</evidence>
<reference evidence="2 3" key="1">
    <citation type="submission" date="2021-06" db="EMBL/GenBank/DDBJ databases">
        <title>Caerostris extrusa draft genome.</title>
        <authorList>
            <person name="Kono N."/>
            <person name="Arakawa K."/>
        </authorList>
    </citation>
    <scope>NUCLEOTIDE SEQUENCE [LARGE SCALE GENOMIC DNA]</scope>
</reference>
<dbReference type="EMBL" id="BPLR01013118">
    <property type="protein sequence ID" value="GIY58864.1"/>
    <property type="molecule type" value="Genomic_DNA"/>
</dbReference>
<dbReference type="AlphaFoldDB" id="A0AAV4UMT0"/>
<name>A0AAV4UMT0_CAEEX</name>
<proteinExistence type="predicted"/>
<comment type="caution">
    <text evidence="2">The sequence shown here is derived from an EMBL/GenBank/DDBJ whole genome shotgun (WGS) entry which is preliminary data.</text>
</comment>
<evidence type="ECO:0000313" key="3">
    <source>
        <dbReference type="Proteomes" id="UP001054945"/>
    </source>
</evidence>
<sequence length="74" mass="8333">MAAVRLHHRTSEGPRNSAICGPRWSAEREPNCMLRQMNGAAKSRSVDWKRGPNLSAMRYLKLGFGSNLEKSFTL</sequence>
<feature type="region of interest" description="Disordered" evidence="1">
    <location>
        <begin position="1"/>
        <end position="22"/>
    </location>
</feature>
<gene>
    <name evidence="2" type="ORF">CEXT_772911</name>
</gene>
<dbReference type="Proteomes" id="UP001054945">
    <property type="component" value="Unassembled WGS sequence"/>
</dbReference>
<accession>A0AAV4UMT0</accession>